<reference evidence="3 4" key="1">
    <citation type="journal article" date="2016" name="Nat. Commun.">
        <title>Thousands of microbial genomes shed light on interconnected biogeochemical processes in an aquifer system.</title>
        <authorList>
            <person name="Anantharaman K."/>
            <person name="Brown C.T."/>
            <person name="Hug L.A."/>
            <person name="Sharon I."/>
            <person name="Castelle C.J."/>
            <person name="Probst A.J."/>
            <person name="Thomas B.C."/>
            <person name="Singh A."/>
            <person name="Wilkins M.J."/>
            <person name="Karaoz U."/>
            <person name="Brodie E.L."/>
            <person name="Williams K.H."/>
            <person name="Hubbard S.S."/>
            <person name="Banfield J.F."/>
        </authorList>
    </citation>
    <scope>NUCLEOTIDE SEQUENCE [LARGE SCALE GENOMIC DNA]</scope>
</reference>
<evidence type="ECO:0000313" key="3">
    <source>
        <dbReference type="EMBL" id="OHA14553.1"/>
    </source>
</evidence>
<organism evidence="3 4">
    <name type="scientific">Candidatus Tagabacteria bacterium RIFCSPLOWO2_01_FULL_42_9</name>
    <dbReference type="NCBI Taxonomy" id="1802296"/>
    <lineage>
        <taxon>Bacteria</taxon>
        <taxon>Candidatus Tagaibacteriota</taxon>
    </lineage>
</organism>
<evidence type="ECO:0000256" key="1">
    <source>
        <dbReference type="SAM" id="MobiDB-lite"/>
    </source>
</evidence>
<sequence length="75" mass="8229">MWKNWLSGILGLWLIVVVLLGFSSTLNKVFFFLTGFGVAVLSFWSASRRAPVPSGNESEIIPGPSAEYDKHNNSA</sequence>
<dbReference type="Proteomes" id="UP000178116">
    <property type="component" value="Unassembled WGS sequence"/>
</dbReference>
<evidence type="ECO:0000256" key="2">
    <source>
        <dbReference type="SAM" id="Phobius"/>
    </source>
</evidence>
<gene>
    <name evidence="3" type="ORF">A3A10_03250</name>
</gene>
<feature type="transmembrane region" description="Helical" evidence="2">
    <location>
        <begin position="6"/>
        <end position="22"/>
    </location>
</feature>
<feature type="region of interest" description="Disordered" evidence="1">
    <location>
        <begin position="49"/>
        <end position="75"/>
    </location>
</feature>
<dbReference type="EMBL" id="MHRA01000046">
    <property type="protein sequence ID" value="OHA14553.1"/>
    <property type="molecule type" value="Genomic_DNA"/>
</dbReference>
<proteinExistence type="predicted"/>
<evidence type="ECO:0000313" key="4">
    <source>
        <dbReference type="Proteomes" id="UP000178116"/>
    </source>
</evidence>
<comment type="caution">
    <text evidence="3">The sequence shown here is derived from an EMBL/GenBank/DDBJ whole genome shotgun (WGS) entry which is preliminary data.</text>
</comment>
<protein>
    <submittedName>
        <fullName evidence="3">Uncharacterized protein</fullName>
    </submittedName>
</protein>
<name>A0A1G2LSN7_9BACT</name>
<keyword evidence="2" id="KW-0472">Membrane</keyword>
<keyword evidence="2" id="KW-1133">Transmembrane helix</keyword>
<dbReference type="AlphaFoldDB" id="A0A1G2LSN7"/>
<keyword evidence="2" id="KW-0812">Transmembrane</keyword>
<accession>A0A1G2LSN7</accession>
<feature type="transmembrane region" description="Helical" evidence="2">
    <location>
        <begin position="29"/>
        <end position="46"/>
    </location>
</feature>